<feature type="region of interest" description="Disordered" evidence="1">
    <location>
        <begin position="107"/>
        <end position="154"/>
    </location>
</feature>
<gene>
    <name evidence="2" type="ORF">LTR05_008595</name>
</gene>
<dbReference type="CDD" id="cd18186">
    <property type="entry name" value="BTB_POZ_ZBTB_KLHL-like"/>
    <property type="match status" value="1"/>
</dbReference>
<organism evidence="2 3">
    <name type="scientific">Lithohypha guttulata</name>
    <dbReference type="NCBI Taxonomy" id="1690604"/>
    <lineage>
        <taxon>Eukaryota</taxon>
        <taxon>Fungi</taxon>
        <taxon>Dikarya</taxon>
        <taxon>Ascomycota</taxon>
        <taxon>Pezizomycotina</taxon>
        <taxon>Eurotiomycetes</taxon>
        <taxon>Chaetothyriomycetidae</taxon>
        <taxon>Chaetothyriales</taxon>
        <taxon>Trichomeriaceae</taxon>
        <taxon>Lithohypha</taxon>
    </lineage>
</organism>
<keyword evidence="3" id="KW-1185">Reference proteome</keyword>
<dbReference type="InterPro" id="IPR011333">
    <property type="entry name" value="SKP1/BTB/POZ_sf"/>
</dbReference>
<reference evidence="2 3" key="1">
    <citation type="submission" date="2023-08" db="EMBL/GenBank/DDBJ databases">
        <title>Black Yeasts Isolated from many extreme environments.</title>
        <authorList>
            <person name="Coleine C."/>
            <person name="Stajich J.E."/>
            <person name="Selbmann L."/>
        </authorList>
    </citation>
    <scope>NUCLEOTIDE SEQUENCE [LARGE SCALE GENOMIC DNA]</scope>
    <source>
        <strain evidence="2 3">CCFEE 5910</strain>
    </source>
</reference>
<comment type="caution">
    <text evidence="2">The sequence shown here is derived from an EMBL/GenBank/DDBJ whole genome shotgun (WGS) entry which is preliminary data.</text>
</comment>
<evidence type="ECO:0000256" key="1">
    <source>
        <dbReference type="SAM" id="MobiDB-lite"/>
    </source>
</evidence>
<name>A0AAN7PQ70_9EURO</name>
<dbReference type="Proteomes" id="UP001309876">
    <property type="component" value="Unassembled WGS sequence"/>
</dbReference>
<proteinExistence type="predicted"/>
<dbReference type="EMBL" id="JAVRRJ010000014">
    <property type="protein sequence ID" value="KAK5080484.1"/>
    <property type="molecule type" value="Genomic_DNA"/>
</dbReference>
<protein>
    <submittedName>
        <fullName evidence="2">Uncharacterized protein</fullName>
    </submittedName>
</protein>
<feature type="compositionally biased region" description="Polar residues" evidence="1">
    <location>
        <begin position="129"/>
        <end position="140"/>
    </location>
</feature>
<evidence type="ECO:0000313" key="2">
    <source>
        <dbReference type="EMBL" id="KAK5080484.1"/>
    </source>
</evidence>
<dbReference type="Gene3D" id="3.30.710.10">
    <property type="entry name" value="Potassium Channel Kv1.1, Chain A"/>
    <property type="match status" value="1"/>
</dbReference>
<accession>A0AAN7PQ70</accession>
<sequence>MSQIPYRSFISSKPFLVVGPLWASFYAHSDLLAQSSPVFDRDVNGEMREKQLETIEIKDVNGDIDDDTWRLTVPDPDIVQLSTDSTEPQEAFVPKALMAPEDDWAVPFTGKREKKKKKRDSVLEWSSGRDLSTENPSPSVKSAREDNQHVQGTPGLIIQRVDSDRQKLWDSFCSGVHVVEHQPWRPRGQNGEREDYTNIFLCHARLYKFSDRYGCKQPMDLALQKLRLTLSQYIFYQQRAPGIVKLIQYTYAHTADFDHGHDGLRALVLDLTLCYYRELIEHPLFVELLQEGGSLSSDVMVGVAPMVS</sequence>
<evidence type="ECO:0000313" key="3">
    <source>
        <dbReference type="Proteomes" id="UP001309876"/>
    </source>
</evidence>
<dbReference type="AlphaFoldDB" id="A0AAN7PQ70"/>